<comment type="caution">
    <text evidence="3">The sequence shown here is derived from an EMBL/GenBank/DDBJ whole genome shotgun (WGS) entry which is preliminary data.</text>
</comment>
<evidence type="ECO:0000313" key="3">
    <source>
        <dbReference type="EMBL" id="KAK9822096.1"/>
    </source>
</evidence>
<dbReference type="PANTHER" id="PTHR13343">
    <property type="entry name" value="CREG1 PROTEIN"/>
    <property type="match status" value="1"/>
</dbReference>
<dbReference type="Pfam" id="PF13883">
    <property type="entry name" value="CREG_beta-barrel"/>
    <property type="match status" value="1"/>
</dbReference>
<organism evidence="3 4">
    <name type="scientific">Apatococcus lobatus</name>
    <dbReference type="NCBI Taxonomy" id="904363"/>
    <lineage>
        <taxon>Eukaryota</taxon>
        <taxon>Viridiplantae</taxon>
        <taxon>Chlorophyta</taxon>
        <taxon>core chlorophytes</taxon>
        <taxon>Trebouxiophyceae</taxon>
        <taxon>Chlorellales</taxon>
        <taxon>Chlorellaceae</taxon>
        <taxon>Apatococcus</taxon>
    </lineage>
</organism>
<feature type="compositionally biased region" description="Basic and acidic residues" evidence="1">
    <location>
        <begin position="75"/>
        <end position="93"/>
    </location>
</feature>
<dbReference type="InterPro" id="IPR055343">
    <property type="entry name" value="CREG_beta-barrel"/>
</dbReference>
<dbReference type="Proteomes" id="UP001438707">
    <property type="component" value="Unassembled WGS sequence"/>
</dbReference>
<dbReference type="Gene3D" id="2.30.110.10">
    <property type="entry name" value="Electron Transport, Fmn-binding Protein, Chain A"/>
    <property type="match status" value="1"/>
</dbReference>
<dbReference type="SUPFAM" id="SSF50475">
    <property type="entry name" value="FMN-binding split barrel"/>
    <property type="match status" value="1"/>
</dbReference>
<dbReference type="InterPro" id="IPR012349">
    <property type="entry name" value="Split_barrel_FMN-bd"/>
</dbReference>
<dbReference type="InterPro" id="IPR037119">
    <property type="entry name" value="Haem_oxidase_HugZ-like_sf"/>
</dbReference>
<name>A0AAW1QLV6_9CHLO</name>
<protein>
    <recommendedName>
        <fullName evidence="2">CREG-like beta-barrel domain-containing protein</fullName>
    </recommendedName>
</protein>
<gene>
    <name evidence="3" type="ORF">WJX74_007082</name>
</gene>
<keyword evidence="4" id="KW-1185">Reference proteome</keyword>
<proteinExistence type="predicted"/>
<evidence type="ECO:0000256" key="1">
    <source>
        <dbReference type="SAM" id="MobiDB-lite"/>
    </source>
</evidence>
<sequence>MQSRPLSTETLRHRQAQLQSRSSPALPPPRQAQCSQLPRLQPSLSSSRTLCQEVESCTQDILRLAVLCRNAQRKASSEVETHQTAPEDSKAQKEPPQPVAGNNGASPHLPVVERSIDREGGGSIRKVGLAHTPLSGSVCPQLDLPPPAIAVRNLVEQATHTHLCTVMSTMHHRRTGYPFGTLVDFACDGAGQPIFCLSPLAIHTRNILADPRCSMVVQMPGWSGLANARVTIFGDVYQLPPEMQGTAREIFFQKHAHHNKQQWVSGSFIFFRMHRISDIYFVGGFGTVQWIDVSDYNSSRPDDIVLAGCNHCMRVLNGRFATQLRSLMSRPGQQADDAAVISVDRLGADIRVRAESDYSVERLGFLRDVHTIDDAVAAFEQLVEAEASTVRPRKLQPASKI</sequence>
<reference evidence="3 4" key="1">
    <citation type="journal article" date="2024" name="Nat. Commun.">
        <title>Phylogenomics reveals the evolutionary origins of lichenization in chlorophyte algae.</title>
        <authorList>
            <person name="Puginier C."/>
            <person name="Libourel C."/>
            <person name="Otte J."/>
            <person name="Skaloud P."/>
            <person name="Haon M."/>
            <person name="Grisel S."/>
            <person name="Petersen M."/>
            <person name="Berrin J.G."/>
            <person name="Delaux P.M."/>
            <person name="Dal Grande F."/>
            <person name="Keller J."/>
        </authorList>
    </citation>
    <scope>NUCLEOTIDE SEQUENCE [LARGE SCALE GENOMIC DNA]</scope>
    <source>
        <strain evidence="3 4">SAG 2145</strain>
    </source>
</reference>
<feature type="domain" description="CREG-like beta-barrel" evidence="2">
    <location>
        <begin position="149"/>
        <end position="297"/>
    </location>
</feature>
<dbReference type="GO" id="GO:0005737">
    <property type="term" value="C:cytoplasm"/>
    <property type="evidence" value="ECO:0007669"/>
    <property type="project" value="UniProtKB-ARBA"/>
</dbReference>
<evidence type="ECO:0000259" key="2">
    <source>
        <dbReference type="Pfam" id="PF13883"/>
    </source>
</evidence>
<dbReference type="PANTHER" id="PTHR13343:SF29">
    <property type="entry name" value="PYRIDOXAMINE 5'-PHOSPHATE OXIDASE FAMILY PROTEIN"/>
    <property type="match status" value="1"/>
</dbReference>
<accession>A0AAW1QLV6</accession>
<dbReference type="EMBL" id="JALJOS010000034">
    <property type="protein sequence ID" value="KAK9822096.1"/>
    <property type="molecule type" value="Genomic_DNA"/>
</dbReference>
<feature type="region of interest" description="Disordered" evidence="1">
    <location>
        <begin position="1"/>
        <end position="38"/>
    </location>
</feature>
<dbReference type="Gene3D" id="3.20.180.10">
    <property type="entry name" value="PNP-oxidase-like"/>
    <property type="match status" value="1"/>
</dbReference>
<feature type="region of interest" description="Disordered" evidence="1">
    <location>
        <begin position="75"/>
        <end position="110"/>
    </location>
</feature>
<evidence type="ECO:0000313" key="4">
    <source>
        <dbReference type="Proteomes" id="UP001438707"/>
    </source>
</evidence>
<dbReference type="AlphaFoldDB" id="A0AAW1QLV6"/>